<feature type="compositionally biased region" description="Basic and acidic residues" evidence="1">
    <location>
        <begin position="8"/>
        <end position="26"/>
    </location>
</feature>
<gene>
    <name evidence="2" type="ORF">UC35_02990</name>
</gene>
<evidence type="ECO:0000256" key="1">
    <source>
        <dbReference type="SAM" id="MobiDB-lite"/>
    </source>
</evidence>
<accession>A0A127JPW7</accession>
<dbReference type="OrthoDB" id="10001545at2"/>
<dbReference type="EMBL" id="CP010951">
    <property type="protein sequence ID" value="AMO22027.1"/>
    <property type="molecule type" value="Genomic_DNA"/>
</dbReference>
<dbReference type="AlphaFoldDB" id="A0A127JPW7"/>
<protein>
    <submittedName>
        <fullName evidence="2">Uncharacterized protein</fullName>
    </submittedName>
</protein>
<dbReference type="Proteomes" id="UP000070433">
    <property type="component" value="Chromosome"/>
</dbReference>
<proteinExistence type="predicted"/>
<name>A0A127JPW7_9BURK</name>
<evidence type="ECO:0000313" key="2">
    <source>
        <dbReference type="EMBL" id="AMO22027.1"/>
    </source>
</evidence>
<evidence type="ECO:0000313" key="3">
    <source>
        <dbReference type="Proteomes" id="UP000070433"/>
    </source>
</evidence>
<sequence length="60" mass="6616">MKSPKQSDTGKARNEPEPPPPREDKPGTNAPQSQPDPKAEPIPGRSRTWHPRSPYTTGND</sequence>
<keyword evidence="3" id="KW-1185">Reference proteome</keyword>
<feature type="region of interest" description="Disordered" evidence="1">
    <location>
        <begin position="1"/>
        <end position="60"/>
    </location>
</feature>
<organism evidence="2 3">
    <name type="scientific">Ramlibacter tataouinensis</name>
    <dbReference type="NCBI Taxonomy" id="94132"/>
    <lineage>
        <taxon>Bacteria</taxon>
        <taxon>Pseudomonadati</taxon>
        <taxon>Pseudomonadota</taxon>
        <taxon>Betaproteobacteria</taxon>
        <taxon>Burkholderiales</taxon>
        <taxon>Comamonadaceae</taxon>
        <taxon>Ramlibacter</taxon>
    </lineage>
</organism>
<reference evidence="2 3" key="1">
    <citation type="journal article" date="2014" name="Int. J. Syst. Evol. Microbiol.">
        <title>Ramlibacter solisilvae sp. nov., isolated from forest soil, and emended description of the genus Ramlibacter.</title>
        <authorList>
            <person name="Lee H.J."/>
            <person name="Lee S.H."/>
            <person name="Lee S.S."/>
            <person name="Lee J.S."/>
            <person name="Kim Y."/>
            <person name="Kim S.C."/>
            <person name="Jeon C.O."/>
        </authorList>
    </citation>
    <scope>NUCLEOTIDE SEQUENCE [LARGE SCALE GENOMIC DNA]</scope>
    <source>
        <strain evidence="2 3">5-10</strain>
    </source>
</reference>
<dbReference type="RefSeq" id="WP_061496043.1">
    <property type="nucleotide sequence ID" value="NZ_CP010951.1"/>
</dbReference>